<comment type="caution">
    <text evidence="3">The sequence shown here is derived from an EMBL/GenBank/DDBJ whole genome shotgun (WGS) entry which is preliminary data.</text>
</comment>
<dbReference type="CDD" id="cd08899">
    <property type="entry name" value="SRPBCC_CalC_Aha1-like_6"/>
    <property type="match status" value="1"/>
</dbReference>
<keyword evidence="4" id="KW-1185">Reference proteome</keyword>
<proteinExistence type="inferred from homology"/>
<dbReference type="RefSeq" id="WP_311705268.1">
    <property type="nucleotide sequence ID" value="NZ_JAVREL010000008.1"/>
</dbReference>
<organism evidence="3 4">
    <name type="scientific">Streptomyces litchfieldiae</name>
    <dbReference type="NCBI Taxonomy" id="3075543"/>
    <lineage>
        <taxon>Bacteria</taxon>
        <taxon>Bacillati</taxon>
        <taxon>Actinomycetota</taxon>
        <taxon>Actinomycetes</taxon>
        <taxon>Kitasatosporales</taxon>
        <taxon>Streptomycetaceae</taxon>
        <taxon>Streptomyces</taxon>
    </lineage>
</organism>
<protein>
    <submittedName>
        <fullName evidence="3">SRPBCC family protein</fullName>
    </submittedName>
</protein>
<dbReference type="InterPro" id="IPR023393">
    <property type="entry name" value="START-like_dom_sf"/>
</dbReference>
<reference evidence="4" key="1">
    <citation type="submission" date="2023-07" db="EMBL/GenBank/DDBJ databases">
        <title>30 novel species of actinomycetes from the DSMZ collection.</title>
        <authorList>
            <person name="Nouioui I."/>
        </authorList>
    </citation>
    <scope>NUCLEOTIDE SEQUENCE [LARGE SCALE GENOMIC DNA]</scope>
    <source>
        <strain evidence="4">DSM 44938</strain>
    </source>
</reference>
<comment type="similarity">
    <text evidence="1">Belongs to the AHA1 family.</text>
</comment>
<gene>
    <name evidence="3" type="ORF">RM590_16160</name>
</gene>
<sequence>MTDALPQQPVGGALERSADGRRWSLTLERELAHPVEDVWAALTEAERVARWAPFLPGRDLDAPGEVALPVPGEKGPGPRGEVTTLDPPRLLALTWDQDGLRFALTPTDTGTRLELTHTFAEQEEPSSFAAGWHLCLAALAGTLYGLQVPRVVGESARAHGWEQLRDQYEDLFTAG</sequence>
<evidence type="ECO:0000256" key="1">
    <source>
        <dbReference type="ARBA" id="ARBA00006817"/>
    </source>
</evidence>
<dbReference type="Pfam" id="PF08327">
    <property type="entry name" value="AHSA1"/>
    <property type="match status" value="1"/>
</dbReference>
<evidence type="ECO:0000259" key="2">
    <source>
        <dbReference type="Pfam" id="PF08327"/>
    </source>
</evidence>
<dbReference type="Proteomes" id="UP001183246">
    <property type="component" value="Unassembled WGS sequence"/>
</dbReference>
<dbReference type="EMBL" id="JAVREL010000008">
    <property type="protein sequence ID" value="MDT0344141.1"/>
    <property type="molecule type" value="Genomic_DNA"/>
</dbReference>
<name>A0ABU2MRA2_9ACTN</name>
<dbReference type="InterPro" id="IPR013538">
    <property type="entry name" value="ASHA1/2-like_C"/>
</dbReference>
<accession>A0ABU2MRA2</accession>
<feature type="domain" description="Activator of Hsp90 ATPase homologue 1/2-like C-terminal" evidence="2">
    <location>
        <begin position="33"/>
        <end position="143"/>
    </location>
</feature>
<evidence type="ECO:0000313" key="3">
    <source>
        <dbReference type="EMBL" id="MDT0344141.1"/>
    </source>
</evidence>
<dbReference type="SUPFAM" id="SSF55961">
    <property type="entry name" value="Bet v1-like"/>
    <property type="match status" value="1"/>
</dbReference>
<evidence type="ECO:0000313" key="4">
    <source>
        <dbReference type="Proteomes" id="UP001183246"/>
    </source>
</evidence>
<dbReference type="Gene3D" id="3.30.530.20">
    <property type="match status" value="1"/>
</dbReference>